<dbReference type="Proteomes" id="UP000183760">
    <property type="component" value="Unassembled WGS sequence"/>
</dbReference>
<gene>
    <name evidence="2" type="ORF">SAMN05443572_10759</name>
</gene>
<keyword evidence="3" id="KW-1185">Reference proteome</keyword>
<organism evidence="2 3">
    <name type="scientific">Myxococcus fulvus</name>
    <dbReference type="NCBI Taxonomy" id="33"/>
    <lineage>
        <taxon>Bacteria</taxon>
        <taxon>Pseudomonadati</taxon>
        <taxon>Myxococcota</taxon>
        <taxon>Myxococcia</taxon>
        <taxon>Myxococcales</taxon>
        <taxon>Cystobacterineae</taxon>
        <taxon>Myxococcaceae</taxon>
        <taxon>Myxococcus</taxon>
    </lineage>
</organism>
<keyword evidence="1" id="KW-0812">Transmembrane</keyword>
<name>A0ABY1CMY3_MYXFU</name>
<keyword evidence="1" id="KW-0472">Membrane</keyword>
<sequence length="53" mass="5840">MGSEIVSTLGFLLCPLSMLIALLVGVVWTARRFLLPVYEVREALPVPQNAKAR</sequence>
<keyword evidence="1" id="KW-1133">Transmembrane helix</keyword>
<protein>
    <recommendedName>
        <fullName evidence="4">DUF2933 domain-containing protein</fullName>
    </recommendedName>
</protein>
<evidence type="ECO:0008006" key="4">
    <source>
        <dbReference type="Google" id="ProtNLM"/>
    </source>
</evidence>
<dbReference type="EMBL" id="FOIB01000007">
    <property type="protein sequence ID" value="SEU25177.1"/>
    <property type="molecule type" value="Genomic_DNA"/>
</dbReference>
<reference evidence="2 3" key="1">
    <citation type="submission" date="2016-10" db="EMBL/GenBank/DDBJ databases">
        <authorList>
            <person name="Varghese N."/>
            <person name="Submissions S."/>
        </authorList>
    </citation>
    <scope>NUCLEOTIDE SEQUENCE [LARGE SCALE GENOMIC DNA]</scope>
    <source>
        <strain evidence="2 3">DSM 16525</strain>
    </source>
</reference>
<comment type="caution">
    <text evidence="2">The sequence shown here is derived from an EMBL/GenBank/DDBJ whole genome shotgun (WGS) entry which is preliminary data.</text>
</comment>
<evidence type="ECO:0000313" key="2">
    <source>
        <dbReference type="EMBL" id="SEU25177.1"/>
    </source>
</evidence>
<proteinExistence type="predicted"/>
<evidence type="ECO:0000313" key="3">
    <source>
        <dbReference type="Proteomes" id="UP000183760"/>
    </source>
</evidence>
<accession>A0ABY1CMY3</accession>
<feature type="transmembrane region" description="Helical" evidence="1">
    <location>
        <begin position="6"/>
        <end position="28"/>
    </location>
</feature>
<evidence type="ECO:0000256" key="1">
    <source>
        <dbReference type="SAM" id="Phobius"/>
    </source>
</evidence>